<evidence type="ECO:0000259" key="1">
    <source>
        <dbReference type="Pfam" id="PF03446"/>
    </source>
</evidence>
<accession>A0ABY2D157</accession>
<dbReference type="SUPFAM" id="SSF51735">
    <property type="entry name" value="NAD(P)-binding Rossmann-fold domains"/>
    <property type="match status" value="1"/>
</dbReference>
<dbReference type="InterPro" id="IPR006115">
    <property type="entry name" value="6PGDH_NADP-bd"/>
</dbReference>
<comment type="caution">
    <text evidence="2">The sequence shown here is derived from an EMBL/GenBank/DDBJ whole genome shotgun (WGS) entry which is preliminary data.</text>
</comment>
<dbReference type="Gene3D" id="3.40.50.720">
    <property type="entry name" value="NAD(P)-binding Rossmann-like Domain"/>
    <property type="match status" value="1"/>
</dbReference>
<feature type="domain" description="6-phosphogluconate dehydrogenase NADP-binding" evidence="1">
    <location>
        <begin position="5"/>
        <end position="70"/>
    </location>
</feature>
<reference evidence="2 3" key="1">
    <citation type="submission" date="2019-03" db="EMBL/GenBank/DDBJ databases">
        <title>Halomonas marinisediminis sp. nov., a moderately halophilic bacterium isolated from the Bohai Gulf.</title>
        <authorList>
            <person name="Ji X."/>
        </authorList>
    </citation>
    <scope>NUCLEOTIDE SEQUENCE [LARGE SCALE GENOMIC DNA]</scope>
    <source>
        <strain evidence="2 3">204</strain>
    </source>
</reference>
<proteinExistence type="predicted"/>
<keyword evidence="3" id="KW-1185">Reference proteome</keyword>
<feature type="non-terminal residue" evidence="2">
    <location>
        <position position="1"/>
    </location>
</feature>
<dbReference type="Pfam" id="PF03446">
    <property type="entry name" value="NAD_binding_2"/>
    <property type="match status" value="1"/>
</dbReference>
<name>A0ABY2D157_9GAMM</name>
<gene>
    <name evidence="2" type="ORF">E0702_18925</name>
</gene>
<sequence length="71" mass="7545">PLPPLLDRGAREAPDAVTLLDGCDVLFTCLPDAEAVAGLADTLLPHTRPGQIWIDTTTSRPETSATLAHRL</sequence>
<feature type="non-terminal residue" evidence="2">
    <location>
        <position position="71"/>
    </location>
</feature>
<dbReference type="InterPro" id="IPR036291">
    <property type="entry name" value="NAD(P)-bd_dom_sf"/>
</dbReference>
<dbReference type="Proteomes" id="UP000294823">
    <property type="component" value="Unassembled WGS sequence"/>
</dbReference>
<dbReference type="EMBL" id="SLTR01000912">
    <property type="protein sequence ID" value="TDA68872.1"/>
    <property type="molecule type" value="Genomic_DNA"/>
</dbReference>
<evidence type="ECO:0000313" key="3">
    <source>
        <dbReference type="Proteomes" id="UP000294823"/>
    </source>
</evidence>
<protein>
    <recommendedName>
        <fullName evidence="1">6-phosphogluconate dehydrogenase NADP-binding domain-containing protein</fullName>
    </recommendedName>
</protein>
<organism evidence="2 3">
    <name type="scientific">Halomonas marinisediminis</name>
    <dbReference type="NCBI Taxonomy" id="2546095"/>
    <lineage>
        <taxon>Bacteria</taxon>
        <taxon>Pseudomonadati</taxon>
        <taxon>Pseudomonadota</taxon>
        <taxon>Gammaproteobacteria</taxon>
        <taxon>Oceanospirillales</taxon>
        <taxon>Halomonadaceae</taxon>
        <taxon>Halomonas</taxon>
    </lineage>
</organism>
<evidence type="ECO:0000313" key="2">
    <source>
        <dbReference type="EMBL" id="TDA68872.1"/>
    </source>
</evidence>